<comment type="caution">
    <text evidence="14">The sequence shown here is derived from an EMBL/GenBank/DDBJ whole genome shotgun (WGS) entry which is preliminary data.</text>
</comment>
<dbReference type="InterPro" id="IPR008145">
    <property type="entry name" value="GK/Ca_channel_bsu"/>
</dbReference>
<evidence type="ECO:0000256" key="10">
    <source>
        <dbReference type="ARBA" id="ARBA00023136"/>
    </source>
</evidence>
<dbReference type="Proteomes" id="UP001620645">
    <property type="component" value="Unassembled WGS sequence"/>
</dbReference>
<dbReference type="InterPro" id="IPR000990">
    <property type="entry name" value="Innexin"/>
</dbReference>
<dbReference type="PANTHER" id="PTHR11893">
    <property type="entry name" value="INNEXIN"/>
    <property type="match status" value="1"/>
</dbReference>
<dbReference type="AlphaFoldDB" id="A0ABD2JT75"/>
<dbReference type="InterPro" id="IPR027417">
    <property type="entry name" value="P-loop_NTPase"/>
</dbReference>
<reference evidence="14 15" key="1">
    <citation type="submission" date="2024-10" db="EMBL/GenBank/DDBJ databases">
        <authorList>
            <person name="Kim D."/>
        </authorList>
    </citation>
    <scope>NUCLEOTIDE SEQUENCE [LARGE SCALE GENOMIC DNA]</scope>
    <source>
        <strain evidence="14">Taebaek</strain>
    </source>
</reference>
<feature type="domain" description="Guanylate kinase-like" evidence="13">
    <location>
        <begin position="210"/>
        <end position="254"/>
    </location>
</feature>
<dbReference type="InterPro" id="IPR008144">
    <property type="entry name" value="Guanylate_kin-like_dom"/>
</dbReference>
<evidence type="ECO:0000256" key="5">
    <source>
        <dbReference type="ARBA" id="ARBA00022692"/>
    </source>
</evidence>
<evidence type="ECO:0000256" key="9">
    <source>
        <dbReference type="ARBA" id="ARBA00023065"/>
    </source>
</evidence>
<dbReference type="SUPFAM" id="SSF52540">
    <property type="entry name" value="P-loop containing nucleoside triphosphate hydrolases"/>
    <property type="match status" value="1"/>
</dbReference>
<dbReference type="Gene3D" id="3.30.63.10">
    <property type="entry name" value="Guanylate Kinase phosphate binding domain"/>
    <property type="match status" value="1"/>
</dbReference>
<evidence type="ECO:0000313" key="14">
    <source>
        <dbReference type="EMBL" id="KAL3093831.1"/>
    </source>
</evidence>
<keyword evidence="4" id="KW-1003">Cell membrane</keyword>
<feature type="transmembrane region" description="Helical" evidence="12">
    <location>
        <begin position="71"/>
        <end position="91"/>
    </location>
</feature>
<keyword evidence="10 12" id="KW-0472">Membrane</keyword>
<evidence type="ECO:0000256" key="11">
    <source>
        <dbReference type="ARBA" id="ARBA00023303"/>
    </source>
</evidence>
<keyword evidence="5 12" id="KW-0812">Transmembrane</keyword>
<dbReference type="PROSITE" id="PS50052">
    <property type="entry name" value="GUANYLATE_KINASE_2"/>
    <property type="match status" value="1"/>
</dbReference>
<evidence type="ECO:0000313" key="15">
    <source>
        <dbReference type="Proteomes" id="UP001620645"/>
    </source>
</evidence>
<dbReference type="PANTHER" id="PTHR11893:SF20">
    <property type="entry name" value="INNEXIN-3"/>
    <property type="match status" value="1"/>
</dbReference>
<comment type="similarity">
    <text evidence="12">Belongs to the pannexin family.</text>
</comment>
<dbReference type="GO" id="GO:0034220">
    <property type="term" value="P:monoatomic ion transmembrane transport"/>
    <property type="evidence" value="ECO:0007669"/>
    <property type="project" value="UniProtKB-KW"/>
</dbReference>
<evidence type="ECO:0000256" key="1">
    <source>
        <dbReference type="ARBA" id="ARBA00004610"/>
    </source>
</evidence>
<dbReference type="PRINTS" id="PR01262">
    <property type="entry name" value="INNEXIN"/>
</dbReference>
<evidence type="ECO:0000256" key="8">
    <source>
        <dbReference type="ARBA" id="ARBA00022989"/>
    </source>
</evidence>
<name>A0ABD2JT75_HETSC</name>
<dbReference type="PROSITE" id="PS51013">
    <property type="entry name" value="PANNEXIN"/>
    <property type="match status" value="1"/>
</dbReference>
<dbReference type="EMBL" id="JBICCN010000104">
    <property type="protein sequence ID" value="KAL3093831.1"/>
    <property type="molecule type" value="Genomic_DNA"/>
</dbReference>
<keyword evidence="6" id="KW-0303">Gap junction</keyword>
<comment type="subcellular location">
    <subcellularLocation>
        <location evidence="1">Cell junction</location>
        <location evidence="1">Gap junction</location>
    </subcellularLocation>
    <subcellularLocation>
        <location evidence="2 12">Cell membrane</location>
        <topology evidence="2 12">Multi-pass membrane protein</topology>
    </subcellularLocation>
</comment>
<keyword evidence="11 12" id="KW-0407">Ion channel</keyword>
<keyword evidence="3 12" id="KW-0813">Transport</keyword>
<comment type="caution">
    <text evidence="12">Lacks conserved residue(s) required for the propagation of feature annotation.</text>
</comment>
<dbReference type="Gene3D" id="3.40.50.300">
    <property type="entry name" value="P-loop containing nucleotide triphosphate hydrolases"/>
    <property type="match status" value="1"/>
</dbReference>
<comment type="function">
    <text evidence="12">Structural component of the gap junctions.</text>
</comment>
<dbReference type="GO" id="GO:0005886">
    <property type="term" value="C:plasma membrane"/>
    <property type="evidence" value="ECO:0007669"/>
    <property type="project" value="UniProtKB-SubCell"/>
</dbReference>
<keyword evidence="7" id="KW-0965">Cell junction</keyword>
<proteinExistence type="inferred from homology"/>
<keyword evidence="9 12" id="KW-0406">Ion transport</keyword>
<feature type="transmembrane region" description="Helical" evidence="12">
    <location>
        <begin position="144"/>
        <end position="166"/>
    </location>
</feature>
<gene>
    <name evidence="12" type="primary">inx</name>
    <name evidence="14" type="ORF">niasHS_004201</name>
</gene>
<dbReference type="Pfam" id="PF00876">
    <property type="entry name" value="Innexin"/>
    <property type="match status" value="1"/>
</dbReference>
<evidence type="ECO:0000256" key="3">
    <source>
        <dbReference type="ARBA" id="ARBA00022448"/>
    </source>
</evidence>
<evidence type="ECO:0000256" key="6">
    <source>
        <dbReference type="ARBA" id="ARBA00022868"/>
    </source>
</evidence>
<evidence type="ECO:0000256" key="12">
    <source>
        <dbReference type="RuleBase" id="RU010713"/>
    </source>
</evidence>
<evidence type="ECO:0000259" key="13">
    <source>
        <dbReference type="PROSITE" id="PS50052"/>
    </source>
</evidence>
<keyword evidence="15" id="KW-1185">Reference proteome</keyword>
<dbReference type="Pfam" id="PF00625">
    <property type="entry name" value="Guanylate_kin"/>
    <property type="match status" value="1"/>
</dbReference>
<organism evidence="14 15">
    <name type="scientific">Heterodera schachtii</name>
    <name type="common">Sugarbeet cyst nematode worm</name>
    <name type="synonym">Tylenchus schachtii</name>
    <dbReference type="NCBI Taxonomy" id="97005"/>
    <lineage>
        <taxon>Eukaryota</taxon>
        <taxon>Metazoa</taxon>
        <taxon>Ecdysozoa</taxon>
        <taxon>Nematoda</taxon>
        <taxon>Chromadorea</taxon>
        <taxon>Rhabditida</taxon>
        <taxon>Tylenchina</taxon>
        <taxon>Tylenchomorpha</taxon>
        <taxon>Tylenchoidea</taxon>
        <taxon>Heteroderidae</taxon>
        <taxon>Heteroderinae</taxon>
        <taxon>Heterodera</taxon>
    </lineage>
</organism>
<protein>
    <recommendedName>
        <fullName evidence="12">Innexin</fullName>
    </recommendedName>
</protein>
<keyword evidence="8 12" id="KW-1133">Transmembrane helix</keyword>
<evidence type="ECO:0000256" key="7">
    <source>
        <dbReference type="ARBA" id="ARBA00022949"/>
    </source>
</evidence>
<dbReference type="GO" id="GO:0005921">
    <property type="term" value="C:gap junction"/>
    <property type="evidence" value="ECO:0007669"/>
    <property type="project" value="UniProtKB-SubCell"/>
</dbReference>
<evidence type="ECO:0000256" key="2">
    <source>
        <dbReference type="ARBA" id="ARBA00004651"/>
    </source>
</evidence>
<evidence type="ECO:0000256" key="4">
    <source>
        <dbReference type="ARBA" id="ARBA00022475"/>
    </source>
</evidence>
<sequence>MSESLGNNTKVGKVKTYEQGDWSKNLIKMINVHQLPFFGQNQAFMGKTLWDWIKKPRARFSDSIDRLNCHFVPSVLLFFVAMISANIFGFGGMEPMRCLRSPELNEEEREYALDYCTSKNMYYVAPEEGIPWANPERRARQLGYYHWVPIMLFLQAMLFYLPNWLWDHLNQQSGNRIKTRTKMLRTIWDEQRRDSEIVTEICKGDLEKHHTASAPRRDEIDGKHYFFVSNDAMLADIQANEYLEYGTHEPDGSLERLVKESELLRQSFGHLFDFVLINNDIDETIRQLESVVEKQCHSPMGSGNNTKVGKVKTYEQSDWSKNLWKQDDQCSSIAVLRPKPGFYGQEMISANM</sequence>
<accession>A0ABD2JT75</accession>